<comment type="caution">
    <text evidence="8">The sequence shown here is derived from an EMBL/GenBank/DDBJ whole genome shotgun (WGS) entry which is preliminary data.</text>
</comment>
<organism evidence="8 9">
    <name type="scientific">Trichoderma cornu-damae</name>
    <dbReference type="NCBI Taxonomy" id="654480"/>
    <lineage>
        <taxon>Eukaryota</taxon>
        <taxon>Fungi</taxon>
        <taxon>Dikarya</taxon>
        <taxon>Ascomycota</taxon>
        <taxon>Pezizomycotina</taxon>
        <taxon>Sordariomycetes</taxon>
        <taxon>Hypocreomycetidae</taxon>
        <taxon>Hypocreales</taxon>
        <taxon>Hypocreaceae</taxon>
        <taxon>Trichoderma</taxon>
    </lineage>
</organism>
<protein>
    <recommendedName>
        <fullName evidence="7">GRF-type domain-containing protein</fullName>
    </recommendedName>
</protein>
<accession>A0A9P8QQB6</accession>
<dbReference type="PROSITE" id="PS51999">
    <property type="entry name" value="ZF_GRF"/>
    <property type="match status" value="1"/>
</dbReference>
<evidence type="ECO:0000256" key="2">
    <source>
        <dbReference type="ARBA" id="ARBA00022771"/>
    </source>
</evidence>
<feature type="compositionally biased region" description="Basic and acidic residues" evidence="6">
    <location>
        <begin position="187"/>
        <end position="205"/>
    </location>
</feature>
<feature type="compositionally biased region" description="Polar residues" evidence="6">
    <location>
        <begin position="128"/>
        <end position="138"/>
    </location>
</feature>
<feature type="coiled-coil region" evidence="5">
    <location>
        <begin position="361"/>
        <end position="388"/>
    </location>
</feature>
<sequence length="403" mass="43482">MTRAHMFSLQLGNCSPRKRAVERSVTRDTPNRGRCFWACPHPPPDGCGFFLWCEEARLREIGLAPSSSRGVGDAPPAVTPSKPFSLTQTRLTDIGFEVLGGRRRSDPGTTQLEDDEGDVEAAPRPRAMSSSQPEAGSSTGKGKGKGKGKAVADAPSDYAPLTPGPSGSLKRSRDALEDDDFGDISSDEERQLADMTDRSVDKFIREQAYNHGRRDAEDGEDGAVATSSRPVARTLFPPAPGAKRPKSVSFEEPEPFPPASSRTCDSNDTRPPPRSTTQTSPPSSMDAPPAPWPSTAATQQNDDDDDGMGSGNADVTEQVMGLLRTQSLDPAVLQSVRSLLVTSSRRTKGIAMGRDSARSAVSEKKVKITRLQERIAALETREQSLNSQITHIKASLMKMYEDN</sequence>
<dbReference type="AlphaFoldDB" id="A0A9P8QQB6"/>
<dbReference type="EMBL" id="JAIWOZ010000004">
    <property type="protein sequence ID" value="KAH6606567.1"/>
    <property type="molecule type" value="Genomic_DNA"/>
</dbReference>
<evidence type="ECO:0000313" key="8">
    <source>
        <dbReference type="EMBL" id="KAH6606567.1"/>
    </source>
</evidence>
<evidence type="ECO:0000256" key="1">
    <source>
        <dbReference type="ARBA" id="ARBA00022723"/>
    </source>
</evidence>
<feature type="compositionally biased region" description="Low complexity" evidence="6">
    <location>
        <begin position="275"/>
        <end position="300"/>
    </location>
</feature>
<keyword evidence="9" id="KW-1185">Reference proteome</keyword>
<dbReference type="Proteomes" id="UP000827724">
    <property type="component" value="Unassembled WGS sequence"/>
</dbReference>
<dbReference type="InterPro" id="IPR010666">
    <property type="entry name" value="Znf_GRF"/>
</dbReference>
<evidence type="ECO:0000313" key="9">
    <source>
        <dbReference type="Proteomes" id="UP000827724"/>
    </source>
</evidence>
<gene>
    <name evidence="8" type="ORF">Trco_005720</name>
</gene>
<dbReference type="Pfam" id="PF06839">
    <property type="entry name" value="Zn_ribbon_GRF"/>
    <property type="match status" value="1"/>
</dbReference>
<feature type="domain" description="GRF-type" evidence="7">
    <location>
        <begin position="14"/>
        <end position="56"/>
    </location>
</feature>
<keyword evidence="3" id="KW-0862">Zinc</keyword>
<evidence type="ECO:0000256" key="4">
    <source>
        <dbReference type="PROSITE-ProRule" id="PRU01343"/>
    </source>
</evidence>
<name>A0A9P8QQB6_9HYPO</name>
<feature type="region of interest" description="Disordered" evidence="6">
    <location>
        <begin position="65"/>
        <end position="317"/>
    </location>
</feature>
<keyword evidence="2 4" id="KW-0863">Zinc-finger</keyword>
<dbReference type="GO" id="GO:0008270">
    <property type="term" value="F:zinc ion binding"/>
    <property type="evidence" value="ECO:0007669"/>
    <property type="project" value="UniProtKB-KW"/>
</dbReference>
<dbReference type="OrthoDB" id="430051at2759"/>
<feature type="compositionally biased region" description="Acidic residues" evidence="6">
    <location>
        <begin position="176"/>
        <end position="186"/>
    </location>
</feature>
<evidence type="ECO:0000256" key="5">
    <source>
        <dbReference type="SAM" id="Coils"/>
    </source>
</evidence>
<evidence type="ECO:0000259" key="7">
    <source>
        <dbReference type="PROSITE" id="PS51999"/>
    </source>
</evidence>
<feature type="compositionally biased region" description="Polar residues" evidence="6">
    <location>
        <begin position="82"/>
        <end position="91"/>
    </location>
</feature>
<evidence type="ECO:0000256" key="6">
    <source>
        <dbReference type="SAM" id="MobiDB-lite"/>
    </source>
</evidence>
<evidence type="ECO:0000256" key="3">
    <source>
        <dbReference type="ARBA" id="ARBA00022833"/>
    </source>
</evidence>
<keyword evidence="5" id="KW-0175">Coiled coil</keyword>
<reference evidence="8" key="1">
    <citation type="submission" date="2021-08" db="EMBL/GenBank/DDBJ databases">
        <title>Chromosome-Level Trichoderma cornu-damae using Hi-C Data.</title>
        <authorList>
            <person name="Kim C.S."/>
        </authorList>
    </citation>
    <scope>NUCLEOTIDE SEQUENCE</scope>
    <source>
        <strain evidence="8">KA19-0412C</strain>
    </source>
</reference>
<proteinExistence type="predicted"/>
<keyword evidence="1" id="KW-0479">Metal-binding</keyword>